<keyword evidence="1" id="KW-1185">Reference proteome</keyword>
<name>A0A1I8IHK7_9PLAT</name>
<proteinExistence type="predicted"/>
<sequence length="164" mass="16700">MTAASSGWSSSASCSSGRTRSTASLCESTASAGGSKSIRMATESCAATTCQCSWSSPPACRRPASTSTGWRWYTSQPGTPPGILCASSPPTLTLASAGATTASSGWICSAARDTWTLTACCCGSRCAPRISTRSAGTWRGTPRTWRPKPLFSVDSSASCATASS</sequence>
<reference evidence="2" key="1">
    <citation type="submission" date="2016-11" db="UniProtKB">
        <authorList>
            <consortium name="WormBaseParasite"/>
        </authorList>
    </citation>
    <scope>IDENTIFICATION</scope>
</reference>
<accession>A0A1I8IHK7</accession>
<dbReference type="AlphaFoldDB" id="A0A1I8IHK7"/>
<protein>
    <submittedName>
        <fullName evidence="2">Ig-like domain-containing protein</fullName>
    </submittedName>
</protein>
<evidence type="ECO:0000313" key="2">
    <source>
        <dbReference type="WBParaSite" id="maker-uti_cns_0012632-snap-gene-0.5-mRNA-1"/>
    </source>
</evidence>
<evidence type="ECO:0000313" key="1">
    <source>
        <dbReference type="Proteomes" id="UP000095280"/>
    </source>
</evidence>
<organism evidence="1 2">
    <name type="scientific">Macrostomum lignano</name>
    <dbReference type="NCBI Taxonomy" id="282301"/>
    <lineage>
        <taxon>Eukaryota</taxon>
        <taxon>Metazoa</taxon>
        <taxon>Spiralia</taxon>
        <taxon>Lophotrochozoa</taxon>
        <taxon>Platyhelminthes</taxon>
        <taxon>Rhabditophora</taxon>
        <taxon>Macrostomorpha</taxon>
        <taxon>Macrostomida</taxon>
        <taxon>Macrostomidae</taxon>
        <taxon>Macrostomum</taxon>
    </lineage>
</organism>
<dbReference type="WBParaSite" id="maker-uti_cns_0012632-snap-gene-0.5-mRNA-1">
    <property type="protein sequence ID" value="maker-uti_cns_0012632-snap-gene-0.5-mRNA-1"/>
    <property type="gene ID" value="maker-uti_cns_0012632-snap-gene-0.5"/>
</dbReference>
<dbReference type="Proteomes" id="UP000095280">
    <property type="component" value="Unplaced"/>
</dbReference>